<dbReference type="SUPFAM" id="SSF51735">
    <property type="entry name" value="NAD(P)-binding Rossmann-fold domains"/>
    <property type="match status" value="1"/>
</dbReference>
<accession>M0AMK1</accession>
<comment type="caution">
    <text evidence="1">The sequence shown here is derived from an EMBL/GenBank/DDBJ whole genome shotgun (WGS) entry which is preliminary data.</text>
</comment>
<dbReference type="AlphaFoldDB" id="M0AMK1"/>
<organism evidence="1 2">
    <name type="scientific">Natrialba aegyptia DSM 13077</name>
    <dbReference type="NCBI Taxonomy" id="1227491"/>
    <lineage>
        <taxon>Archaea</taxon>
        <taxon>Methanobacteriati</taxon>
        <taxon>Methanobacteriota</taxon>
        <taxon>Stenosarchaea group</taxon>
        <taxon>Halobacteria</taxon>
        <taxon>Halobacteriales</taxon>
        <taxon>Natrialbaceae</taxon>
        <taxon>Natrialba</taxon>
    </lineage>
</organism>
<dbReference type="EMBL" id="AOIP01000054">
    <property type="protein sequence ID" value="ELY99950.1"/>
    <property type="molecule type" value="Genomic_DNA"/>
</dbReference>
<dbReference type="InterPro" id="IPR036291">
    <property type="entry name" value="NAD(P)-bd_dom_sf"/>
</dbReference>
<dbReference type="PATRIC" id="fig|1227491.4.peg.3924"/>
<evidence type="ECO:0000313" key="2">
    <source>
        <dbReference type="Proteomes" id="UP000011591"/>
    </source>
</evidence>
<dbReference type="RefSeq" id="WP_006667267.1">
    <property type="nucleotide sequence ID" value="NZ_AOIP01000054.1"/>
</dbReference>
<proteinExistence type="predicted"/>
<gene>
    <name evidence="1" type="ORF">C480_19394</name>
</gene>
<reference evidence="1 2" key="1">
    <citation type="journal article" date="2014" name="PLoS Genet.">
        <title>Phylogenetically driven sequencing of extremely halophilic archaea reveals strategies for static and dynamic osmo-response.</title>
        <authorList>
            <person name="Becker E.A."/>
            <person name="Seitzer P.M."/>
            <person name="Tritt A."/>
            <person name="Larsen D."/>
            <person name="Krusor M."/>
            <person name="Yao A.I."/>
            <person name="Wu D."/>
            <person name="Madern D."/>
            <person name="Eisen J.A."/>
            <person name="Darling A.E."/>
            <person name="Facciotti M.T."/>
        </authorList>
    </citation>
    <scope>NUCLEOTIDE SEQUENCE [LARGE SCALE GENOMIC DNA]</scope>
    <source>
        <strain evidence="1 2">DSM 13077</strain>
    </source>
</reference>
<dbReference type="Proteomes" id="UP000011591">
    <property type="component" value="Unassembled WGS sequence"/>
</dbReference>
<evidence type="ECO:0000313" key="1">
    <source>
        <dbReference type="EMBL" id="ELY99950.1"/>
    </source>
</evidence>
<protein>
    <submittedName>
        <fullName evidence="1">Uncharacterized protein</fullName>
    </submittedName>
</protein>
<name>M0AMK1_9EURY</name>
<keyword evidence="2" id="KW-1185">Reference proteome</keyword>
<sequence>MELQNPTVLVTGATANIGPYVTDLPVKQKADVVGLAADSE</sequence>